<organism evidence="1 2">
    <name type="scientific">Volvox reticuliferus</name>
    <dbReference type="NCBI Taxonomy" id="1737510"/>
    <lineage>
        <taxon>Eukaryota</taxon>
        <taxon>Viridiplantae</taxon>
        <taxon>Chlorophyta</taxon>
        <taxon>core chlorophytes</taxon>
        <taxon>Chlorophyceae</taxon>
        <taxon>CS clade</taxon>
        <taxon>Chlamydomonadales</taxon>
        <taxon>Volvocaceae</taxon>
        <taxon>Volvox</taxon>
    </lineage>
</organism>
<dbReference type="AlphaFoldDB" id="A0A8J4CZK5"/>
<proteinExistence type="predicted"/>
<evidence type="ECO:0000313" key="1">
    <source>
        <dbReference type="EMBL" id="GIL88665.1"/>
    </source>
</evidence>
<comment type="caution">
    <text evidence="1">The sequence shown here is derived from an EMBL/GenBank/DDBJ whole genome shotgun (WGS) entry which is preliminary data.</text>
</comment>
<sequence length="134" mass="15160">MHYDLMMILCKGFPTQSLYRSAFPWHAGFWMLACTWQAREASPSCMVHRYSTQRSRSGTTAPRGAETMLPDPAANFSSTAHFADLLSPPSHQPSCQPWRGRFHRLLPAEAGSLLPTGRYGSCYCRLCDRRVRCC</sequence>
<evidence type="ECO:0000313" key="2">
    <source>
        <dbReference type="Proteomes" id="UP000747110"/>
    </source>
</evidence>
<dbReference type="EMBL" id="BNCP01000046">
    <property type="protein sequence ID" value="GIL88665.1"/>
    <property type="molecule type" value="Genomic_DNA"/>
</dbReference>
<protein>
    <submittedName>
        <fullName evidence="1">Uncharacterized protein</fullName>
    </submittedName>
</protein>
<reference evidence="1" key="1">
    <citation type="journal article" date="2021" name="Proc. Natl. Acad. Sci. U.S.A.">
        <title>Three genomes in the algal genus Volvox reveal the fate of a haploid sex-determining region after a transition to homothallism.</title>
        <authorList>
            <person name="Yamamoto K."/>
            <person name="Hamaji T."/>
            <person name="Kawai-Toyooka H."/>
            <person name="Matsuzaki R."/>
            <person name="Takahashi F."/>
            <person name="Nishimura Y."/>
            <person name="Kawachi M."/>
            <person name="Noguchi H."/>
            <person name="Minakuchi Y."/>
            <person name="Umen J.G."/>
            <person name="Toyoda A."/>
            <person name="Nozaki H."/>
        </authorList>
    </citation>
    <scope>NUCLEOTIDE SEQUENCE</scope>
    <source>
        <strain evidence="1">NIES-3786</strain>
    </source>
</reference>
<accession>A0A8J4CZK5</accession>
<gene>
    <name evidence="1" type="ORF">Vretifemale_16587</name>
</gene>
<name>A0A8J4CZK5_9CHLO</name>
<keyword evidence="2" id="KW-1185">Reference proteome</keyword>
<dbReference type="Proteomes" id="UP000747110">
    <property type="component" value="Unassembled WGS sequence"/>
</dbReference>